<gene>
    <name evidence="2" type="ORF">SAMN02745229_01833</name>
</gene>
<evidence type="ECO:0000256" key="1">
    <source>
        <dbReference type="ARBA" id="ARBA00022857"/>
    </source>
</evidence>
<evidence type="ECO:0000313" key="3">
    <source>
        <dbReference type="Proteomes" id="UP000184278"/>
    </source>
</evidence>
<dbReference type="Proteomes" id="UP000184278">
    <property type="component" value="Unassembled WGS sequence"/>
</dbReference>
<dbReference type="Pfam" id="PF05893">
    <property type="entry name" value="LuxC"/>
    <property type="match status" value="1"/>
</dbReference>
<accession>A0A1M5YZ11</accession>
<dbReference type="EMBL" id="FQXK01000014">
    <property type="protein sequence ID" value="SHI17267.1"/>
    <property type="molecule type" value="Genomic_DNA"/>
</dbReference>
<dbReference type="AlphaFoldDB" id="A0A1M5YZ11"/>
<name>A0A1M5YZ11_BUTFI</name>
<sequence>MPQSFDLEKGITYLVGNAKLASNISLVPALKPFDDNVTAFLVDVSKELMADRKARTYSDVITYAYWIRKASLNSLKERFNSREYVRFGRGNVFHIAPSNVAVNFAYSLTASLIMGNSNIVRVPSKDFEQIEIITAAYNRVLESYESLKPYIICVRYERNEEINSIFSNVADVRIVWGGNQTISEIRKSPLPPRSSEICFADRFSIAVIDSDHYMEIEDKKKVAEDFYNDTYLTDQNACTSPRIVVWTGSKVKDAKNIFWSEEYKIVKNKYHFQSIQAVNKLAKVLEYAAITKDVRIVEHTDNLIVRVEVPKITEELMNYFDNSGLFFEYECGNISEIEKLCNDNKCQTVSYIGNKDLIIKLLEKGIRGIDRVVPVGKTMDFDLIWDGCNLPAVLTRIVTFK</sequence>
<keyword evidence="3" id="KW-1185">Reference proteome</keyword>
<dbReference type="SUPFAM" id="SSF53720">
    <property type="entry name" value="ALDH-like"/>
    <property type="match status" value="1"/>
</dbReference>
<dbReference type="GO" id="GO:0003995">
    <property type="term" value="F:acyl-CoA dehydrogenase activity"/>
    <property type="evidence" value="ECO:0007669"/>
    <property type="project" value="InterPro"/>
</dbReference>
<dbReference type="InterPro" id="IPR008670">
    <property type="entry name" value="CoA_reduct_LuxC"/>
</dbReference>
<protein>
    <submittedName>
        <fullName evidence="2">Acyl-CoA reductase (LuxC)</fullName>
    </submittedName>
</protein>
<reference evidence="3" key="1">
    <citation type="submission" date="2016-11" db="EMBL/GenBank/DDBJ databases">
        <authorList>
            <person name="Varghese N."/>
            <person name="Submissions S."/>
        </authorList>
    </citation>
    <scope>NUCLEOTIDE SEQUENCE [LARGE SCALE GENOMIC DNA]</scope>
    <source>
        <strain evidence="3">DSM 3071</strain>
    </source>
</reference>
<dbReference type="GeneID" id="89508441"/>
<keyword evidence="1" id="KW-0521">NADP</keyword>
<evidence type="ECO:0000313" key="2">
    <source>
        <dbReference type="EMBL" id="SHI17267.1"/>
    </source>
</evidence>
<dbReference type="STRING" id="1121131.SAMN02745229_01833"/>
<proteinExistence type="predicted"/>
<dbReference type="OrthoDB" id="580775at2"/>
<organism evidence="2 3">
    <name type="scientific">Butyrivibrio fibrisolvens DSM 3071</name>
    <dbReference type="NCBI Taxonomy" id="1121131"/>
    <lineage>
        <taxon>Bacteria</taxon>
        <taxon>Bacillati</taxon>
        <taxon>Bacillota</taxon>
        <taxon>Clostridia</taxon>
        <taxon>Lachnospirales</taxon>
        <taxon>Lachnospiraceae</taxon>
        <taxon>Butyrivibrio</taxon>
    </lineage>
</organism>
<dbReference type="RefSeq" id="WP_073387183.1">
    <property type="nucleotide sequence ID" value="NZ_FQXK01000014.1"/>
</dbReference>
<dbReference type="InterPro" id="IPR016161">
    <property type="entry name" value="Ald_DH/histidinol_DH"/>
</dbReference>
<dbReference type="GO" id="GO:0008218">
    <property type="term" value="P:bioluminescence"/>
    <property type="evidence" value="ECO:0007669"/>
    <property type="project" value="InterPro"/>
</dbReference>